<reference evidence="3" key="1">
    <citation type="submission" date="2023-04" db="EMBL/GenBank/DDBJ databases">
        <title>Phytophthora fragariaefolia NBRC 109709.</title>
        <authorList>
            <person name="Ichikawa N."/>
            <person name="Sato H."/>
            <person name="Tonouchi N."/>
        </authorList>
    </citation>
    <scope>NUCLEOTIDE SEQUENCE</scope>
    <source>
        <strain evidence="3">NBRC 109709</strain>
    </source>
</reference>
<feature type="region of interest" description="Disordered" evidence="2">
    <location>
        <begin position="105"/>
        <end position="164"/>
    </location>
</feature>
<comment type="caution">
    <text evidence="3">The sequence shown here is derived from an EMBL/GenBank/DDBJ whole genome shotgun (WGS) entry which is preliminary data.</text>
</comment>
<evidence type="ECO:0000313" key="3">
    <source>
        <dbReference type="EMBL" id="GMF52299.1"/>
    </source>
</evidence>
<gene>
    <name evidence="3" type="ORF">Pfra01_002136900</name>
</gene>
<feature type="compositionally biased region" description="Basic and acidic residues" evidence="2">
    <location>
        <begin position="105"/>
        <end position="126"/>
    </location>
</feature>
<keyword evidence="1" id="KW-0175">Coiled coil</keyword>
<feature type="coiled-coil region" evidence="1">
    <location>
        <begin position="186"/>
        <end position="213"/>
    </location>
</feature>
<name>A0A9W6Y3B5_9STRA</name>
<dbReference type="EMBL" id="BSXT01003073">
    <property type="protein sequence ID" value="GMF52299.1"/>
    <property type="molecule type" value="Genomic_DNA"/>
</dbReference>
<accession>A0A9W6Y3B5</accession>
<feature type="region of interest" description="Disordered" evidence="2">
    <location>
        <begin position="1"/>
        <end position="29"/>
    </location>
</feature>
<keyword evidence="4" id="KW-1185">Reference proteome</keyword>
<protein>
    <submittedName>
        <fullName evidence="3">Unnamed protein product</fullName>
    </submittedName>
</protein>
<feature type="compositionally biased region" description="Basic and acidic residues" evidence="2">
    <location>
        <begin position="137"/>
        <end position="147"/>
    </location>
</feature>
<evidence type="ECO:0000256" key="1">
    <source>
        <dbReference type="SAM" id="Coils"/>
    </source>
</evidence>
<organism evidence="3 4">
    <name type="scientific">Phytophthora fragariaefolia</name>
    <dbReference type="NCBI Taxonomy" id="1490495"/>
    <lineage>
        <taxon>Eukaryota</taxon>
        <taxon>Sar</taxon>
        <taxon>Stramenopiles</taxon>
        <taxon>Oomycota</taxon>
        <taxon>Peronosporomycetes</taxon>
        <taxon>Peronosporales</taxon>
        <taxon>Peronosporaceae</taxon>
        <taxon>Phytophthora</taxon>
    </lineage>
</organism>
<evidence type="ECO:0000313" key="4">
    <source>
        <dbReference type="Proteomes" id="UP001165121"/>
    </source>
</evidence>
<dbReference type="PANTHER" id="PTHR37558:SF1">
    <property type="entry name" value="HTH CENPB-TYPE DOMAIN-CONTAINING PROTEIN"/>
    <property type="match status" value="1"/>
</dbReference>
<proteinExistence type="predicted"/>
<dbReference type="PANTHER" id="PTHR37558">
    <property type="entry name" value="HTH CENPB-TYPE DOMAIN-CONTAINING PROTEIN"/>
    <property type="match status" value="1"/>
</dbReference>
<evidence type="ECO:0000256" key="2">
    <source>
        <dbReference type="SAM" id="MobiDB-lite"/>
    </source>
</evidence>
<dbReference type="Proteomes" id="UP001165121">
    <property type="component" value="Unassembled WGS sequence"/>
</dbReference>
<dbReference type="AlphaFoldDB" id="A0A9W6Y3B5"/>
<feature type="compositionally biased region" description="Polar residues" evidence="2">
    <location>
        <begin position="1"/>
        <end position="11"/>
    </location>
</feature>
<dbReference type="OrthoDB" id="143303at2759"/>
<sequence length="233" mass="26193">MDDAEGSNTSAPDAREDAASIVESGNQRRRKKAFRFLPSNDVILLKEALKHAPWAAAHGETQSAWVSVTGGVKAAIPTCTADARACRRRFSTLVDVFKREEVESLRASEADKSEKEKRETERREAASAEIVRSAMEGMRRARARDSDTDQQTPPSTKKMKRSSTDALIGYLEDKASSRGSRDSRLEQQLHVEKRRLELEEQRLQQDREKTDKMLAMISSQMGLMAQLIEKISK</sequence>